<evidence type="ECO:0000313" key="1">
    <source>
        <dbReference type="EMBL" id="SME95182.1"/>
    </source>
</evidence>
<protein>
    <submittedName>
        <fullName evidence="1">Uncharacterized protein</fullName>
    </submittedName>
</protein>
<keyword evidence="2" id="KW-1185">Reference proteome</keyword>
<reference evidence="2" key="1">
    <citation type="submission" date="2017-04" db="EMBL/GenBank/DDBJ databases">
        <authorList>
            <person name="Varghese N."/>
            <person name="Submissions S."/>
        </authorList>
    </citation>
    <scope>NUCLEOTIDE SEQUENCE [LARGE SCALE GENOMIC DNA]</scope>
    <source>
        <strain evidence="2">RKEM611</strain>
    </source>
</reference>
<evidence type="ECO:0000313" key="2">
    <source>
        <dbReference type="Proteomes" id="UP000192907"/>
    </source>
</evidence>
<dbReference type="Proteomes" id="UP000192907">
    <property type="component" value="Unassembled WGS sequence"/>
</dbReference>
<dbReference type="EMBL" id="FWZT01000002">
    <property type="protein sequence ID" value="SME95182.1"/>
    <property type="molecule type" value="Genomic_DNA"/>
</dbReference>
<gene>
    <name evidence="1" type="ORF">SAMN06296036_102181</name>
</gene>
<proteinExistence type="predicted"/>
<dbReference type="AlphaFoldDB" id="A0A1Y6BBY8"/>
<sequence>MKLDKRLVIAGCFLFTMACGKSNSNDEITVSDPIQLDVVSNRIGHWTIPTPIGTEQKTFRNVSDDGYLIQTLNALSIKDRSGNDISFEMIAKEIDCEDYDRQLSDPSLLDYQFKSSIGFQELNSNNRSRYVLRTAYKDSNECLSINFISQDSSETGIEAKFDNLKKILALRSTVTYTKDRFGFNDWSLSETSKISEFFIDGLENDRLMIEKMEDNGFYFLNPKSKIKPGFLLRERDCSDADLNVYTDTNLEILSKAVSVRTYIDDLTDDSSRAYRINYLFSWNDSCVTLMISTSKSQVNALTEAERIEYLEASEKLAGSFSVVSESSSLSVR</sequence>
<dbReference type="PROSITE" id="PS51257">
    <property type="entry name" value="PROKAR_LIPOPROTEIN"/>
    <property type="match status" value="1"/>
</dbReference>
<dbReference type="RefSeq" id="WP_132315402.1">
    <property type="nucleotide sequence ID" value="NZ_FWZT01000002.1"/>
</dbReference>
<name>A0A1Y6BBY8_9BACT</name>
<organism evidence="1 2">
    <name type="scientific">Pseudobacteriovorax antillogorgiicola</name>
    <dbReference type="NCBI Taxonomy" id="1513793"/>
    <lineage>
        <taxon>Bacteria</taxon>
        <taxon>Pseudomonadati</taxon>
        <taxon>Bdellovibrionota</taxon>
        <taxon>Oligoflexia</taxon>
        <taxon>Oligoflexales</taxon>
        <taxon>Pseudobacteriovoracaceae</taxon>
        <taxon>Pseudobacteriovorax</taxon>
    </lineage>
</organism>
<dbReference type="STRING" id="1513793.SAMN06296036_102181"/>
<accession>A0A1Y6BBY8</accession>